<evidence type="ECO:0000313" key="2">
    <source>
        <dbReference type="EMBL" id="MBX57968.1"/>
    </source>
</evidence>
<reference evidence="2" key="1">
    <citation type="submission" date="2018-02" db="EMBL/GenBank/DDBJ databases">
        <title>Rhizophora mucronata_Transcriptome.</title>
        <authorList>
            <person name="Meera S.P."/>
            <person name="Sreeshan A."/>
            <person name="Augustine A."/>
        </authorList>
    </citation>
    <scope>NUCLEOTIDE SEQUENCE</scope>
    <source>
        <tissue evidence="2">Leaf</tissue>
    </source>
</reference>
<dbReference type="AlphaFoldDB" id="A0A2P2PT92"/>
<evidence type="ECO:0000256" key="1">
    <source>
        <dbReference type="SAM" id="MobiDB-lite"/>
    </source>
</evidence>
<proteinExistence type="predicted"/>
<sequence>MNHKKIMQFSFSIPGMRKRD</sequence>
<organism evidence="2">
    <name type="scientific">Rhizophora mucronata</name>
    <name type="common">Asiatic mangrove</name>
    <dbReference type="NCBI Taxonomy" id="61149"/>
    <lineage>
        <taxon>Eukaryota</taxon>
        <taxon>Viridiplantae</taxon>
        <taxon>Streptophyta</taxon>
        <taxon>Embryophyta</taxon>
        <taxon>Tracheophyta</taxon>
        <taxon>Spermatophyta</taxon>
        <taxon>Magnoliopsida</taxon>
        <taxon>eudicotyledons</taxon>
        <taxon>Gunneridae</taxon>
        <taxon>Pentapetalae</taxon>
        <taxon>rosids</taxon>
        <taxon>fabids</taxon>
        <taxon>Malpighiales</taxon>
        <taxon>Rhizophoraceae</taxon>
        <taxon>Rhizophora</taxon>
    </lineage>
</organism>
<name>A0A2P2PT92_RHIMU</name>
<feature type="region of interest" description="Disordered" evidence="1">
    <location>
        <begin position="1"/>
        <end position="20"/>
    </location>
</feature>
<dbReference type="EMBL" id="GGEC01077484">
    <property type="protein sequence ID" value="MBX57968.1"/>
    <property type="molecule type" value="Transcribed_RNA"/>
</dbReference>
<accession>A0A2P2PT92</accession>
<protein>
    <submittedName>
        <fullName evidence="2">Uncharacterized protein</fullName>
    </submittedName>
</protein>